<dbReference type="SUPFAM" id="SSF82771">
    <property type="entry name" value="GIY-YIG endonuclease"/>
    <property type="match status" value="1"/>
</dbReference>
<dbReference type="CDD" id="cd10456">
    <property type="entry name" value="GIY-YIG_UPF0213"/>
    <property type="match status" value="1"/>
</dbReference>
<dbReference type="InterPro" id="IPR000305">
    <property type="entry name" value="GIY-YIG_endonuc"/>
</dbReference>
<gene>
    <name evidence="2" type="ORF">METZ01_LOCUS452919</name>
</gene>
<evidence type="ECO:0000313" key="2">
    <source>
        <dbReference type="EMBL" id="SVE00065.1"/>
    </source>
</evidence>
<dbReference type="Pfam" id="PF01541">
    <property type="entry name" value="GIY-YIG"/>
    <property type="match status" value="1"/>
</dbReference>
<dbReference type="Gene3D" id="3.40.1440.10">
    <property type="entry name" value="GIY-YIG endonuclease"/>
    <property type="match status" value="1"/>
</dbReference>
<accession>A0A382ZYK8</accession>
<dbReference type="InterPro" id="IPR050190">
    <property type="entry name" value="UPF0213_domain"/>
</dbReference>
<dbReference type="PROSITE" id="PS50164">
    <property type="entry name" value="GIY_YIG"/>
    <property type="match status" value="1"/>
</dbReference>
<feature type="non-terminal residue" evidence="2">
    <location>
        <position position="1"/>
    </location>
</feature>
<dbReference type="InterPro" id="IPR035901">
    <property type="entry name" value="GIY-YIG_endonuc_sf"/>
</dbReference>
<protein>
    <recommendedName>
        <fullName evidence="1">GIY-YIG domain-containing protein</fullName>
    </recommendedName>
</protein>
<dbReference type="AlphaFoldDB" id="A0A382ZYK8"/>
<evidence type="ECO:0000259" key="1">
    <source>
        <dbReference type="PROSITE" id="PS50164"/>
    </source>
</evidence>
<dbReference type="PANTHER" id="PTHR34477">
    <property type="entry name" value="UPF0213 PROTEIN YHBQ"/>
    <property type="match status" value="1"/>
</dbReference>
<proteinExistence type="predicted"/>
<dbReference type="EMBL" id="UINC01187372">
    <property type="protein sequence ID" value="SVE00065.1"/>
    <property type="molecule type" value="Genomic_DNA"/>
</dbReference>
<reference evidence="2" key="1">
    <citation type="submission" date="2018-05" db="EMBL/GenBank/DDBJ databases">
        <authorList>
            <person name="Lanie J.A."/>
            <person name="Ng W.-L."/>
            <person name="Kazmierczak K.M."/>
            <person name="Andrzejewski T.M."/>
            <person name="Davidsen T.M."/>
            <person name="Wayne K.J."/>
            <person name="Tettelin H."/>
            <person name="Glass J.I."/>
            <person name="Rusch D."/>
            <person name="Podicherti R."/>
            <person name="Tsui H.-C.T."/>
            <person name="Winkler M.E."/>
        </authorList>
    </citation>
    <scope>NUCLEOTIDE SEQUENCE</scope>
</reference>
<feature type="domain" description="GIY-YIG" evidence="1">
    <location>
        <begin position="2"/>
        <end position="78"/>
    </location>
</feature>
<organism evidence="2">
    <name type="scientific">marine metagenome</name>
    <dbReference type="NCBI Taxonomy" id="408172"/>
    <lineage>
        <taxon>unclassified sequences</taxon>
        <taxon>metagenomes</taxon>
        <taxon>ecological metagenomes</taxon>
    </lineage>
</organism>
<dbReference type="PANTHER" id="PTHR34477:SF1">
    <property type="entry name" value="UPF0213 PROTEIN YHBQ"/>
    <property type="match status" value="1"/>
</dbReference>
<sequence length="98" mass="11140">VDKWSVYLVRCGDDSLYAGIALDVERRLQEHREGKRGAKYLRGRGPLELVVAHEVGDKGLALKVELRMKKLSRKAKEKLTRKPEIVDELVRACQDDAP</sequence>
<name>A0A382ZYK8_9ZZZZ</name>